<dbReference type="InterPro" id="IPR003593">
    <property type="entry name" value="AAA+_ATPase"/>
</dbReference>
<evidence type="ECO:0000259" key="4">
    <source>
        <dbReference type="PROSITE" id="PS50893"/>
    </source>
</evidence>
<dbReference type="PANTHER" id="PTHR42939:SF1">
    <property type="entry name" value="ABC TRANSPORTER ATP-BINDING PROTEIN ALBC-RELATED"/>
    <property type="match status" value="1"/>
</dbReference>
<protein>
    <recommendedName>
        <fullName evidence="4">ABC transporter domain-containing protein</fullName>
    </recommendedName>
</protein>
<evidence type="ECO:0000313" key="6">
    <source>
        <dbReference type="Proteomes" id="UP000195437"/>
    </source>
</evidence>
<dbReference type="OrthoDB" id="2290519at2"/>
<proteinExistence type="predicted"/>
<evidence type="ECO:0000256" key="3">
    <source>
        <dbReference type="ARBA" id="ARBA00022840"/>
    </source>
</evidence>
<accession>A0A1Y0INB6</accession>
<evidence type="ECO:0000256" key="2">
    <source>
        <dbReference type="ARBA" id="ARBA00022741"/>
    </source>
</evidence>
<dbReference type="Proteomes" id="UP000195437">
    <property type="component" value="Chromosome"/>
</dbReference>
<dbReference type="PANTHER" id="PTHR42939">
    <property type="entry name" value="ABC TRANSPORTER ATP-BINDING PROTEIN ALBC-RELATED"/>
    <property type="match status" value="1"/>
</dbReference>
<evidence type="ECO:0000313" key="5">
    <source>
        <dbReference type="EMBL" id="ARU60833.1"/>
    </source>
</evidence>
<dbReference type="Pfam" id="PF00005">
    <property type="entry name" value="ABC_tran"/>
    <property type="match status" value="1"/>
</dbReference>
<dbReference type="InterPro" id="IPR027417">
    <property type="entry name" value="P-loop_NTPase"/>
</dbReference>
<name>A0A1Y0INB6_9BACL</name>
<sequence length="315" mass="34753">MVPGTEGADMSGYAIQTHELTKRFDGERALDRLNLAVPHGSVFGLMGPNGAGKSTLIRLLLGLLQPTAGGGEVLGRSITELSGDWRKDVGYVADYQNFFPHYKVSELLAFCAKLYPNWDDKRCRDLLDVFKIAPEKRVRSLSKGMKTQLALVISVAMRPKLLLLDEPTSGLDPVMKHHFKQLVLQVAASGDTTVFFSTHNLHDLEQMADHVAVLMKGKLLFTRSLDELKANTRKIQAVFSEGLPDAIRQAPGVLSVQEQGKVSTIVVQDHAAEVMSLIEAHRPAFVETVDLSLEEIFIQMMGKEGYAHDAAFQLE</sequence>
<keyword evidence="6" id="KW-1185">Reference proteome</keyword>
<dbReference type="GO" id="GO:0016887">
    <property type="term" value="F:ATP hydrolysis activity"/>
    <property type="evidence" value="ECO:0007669"/>
    <property type="project" value="InterPro"/>
</dbReference>
<keyword evidence="2" id="KW-0547">Nucleotide-binding</keyword>
<dbReference type="Gene3D" id="3.40.50.300">
    <property type="entry name" value="P-loop containing nucleotide triphosphate hydrolases"/>
    <property type="match status" value="1"/>
</dbReference>
<dbReference type="InterPro" id="IPR003439">
    <property type="entry name" value="ABC_transporter-like_ATP-bd"/>
</dbReference>
<dbReference type="CDD" id="cd03230">
    <property type="entry name" value="ABC_DR_subfamily_A"/>
    <property type="match status" value="1"/>
</dbReference>
<keyword evidence="3" id="KW-0067">ATP-binding</keyword>
<dbReference type="EMBL" id="CP021434">
    <property type="protein sequence ID" value="ARU60833.1"/>
    <property type="molecule type" value="Genomic_DNA"/>
</dbReference>
<dbReference type="AlphaFoldDB" id="A0A1Y0INB6"/>
<dbReference type="GO" id="GO:0005524">
    <property type="term" value="F:ATP binding"/>
    <property type="evidence" value="ECO:0007669"/>
    <property type="project" value="UniProtKB-KW"/>
</dbReference>
<dbReference type="PROSITE" id="PS50893">
    <property type="entry name" value="ABC_TRANSPORTER_2"/>
    <property type="match status" value="1"/>
</dbReference>
<feature type="domain" description="ABC transporter" evidence="4">
    <location>
        <begin position="15"/>
        <end position="241"/>
    </location>
</feature>
<gene>
    <name evidence="5" type="ORF">CBW65_06790</name>
</gene>
<dbReference type="KEGG" id="tum:CBW65_06790"/>
<dbReference type="SMART" id="SM00382">
    <property type="entry name" value="AAA"/>
    <property type="match status" value="1"/>
</dbReference>
<reference evidence="6" key="1">
    <citation type="submission" date="2017-05" db="EMBL/GenBank/DDBJ databases">
        <authorList>
            <person name="Sung H."/>
        </authorList>
    </citation>
    <scope>NUCLEOTIDE SEQUENCE [LARGE SCALE GENOMIC DNA]</scope>
    <source>
        <strain evidence="6">AR23208</strain>
    </source>
</reference>
<evidence type="ECO:0000256" key="1">
    <source>
        <dbReference type="ARBA" id="ARBA00022448"/>
    </source>
</evidence>
<dbReference type="InterPro" id="IPR051782">
    <property type="entry name" value="ABC_Transporter_VariousFunc"/>
</dbReference>
<organism evidence="5 6">
    <name type="scientific">Tumebacillus avium</name>
    <dbReference type="NCBI Taxonomy" id="1903704"/>
    <lineage>
        <taxon>Bacteria</taxon>
        <taxon>Bacillati</taxon>
        <taxon>Bacillota</taxon>
        <taxon>Bacilli</taxon>
        <taxon>Bacillales</taxon>
        <taxon>Alicyclobacillaceae</taxon>
        <taxon>Tumebacillus</taxon>
    </lineage>
</organism>
<keyword evidence="1" id="KW-0813">Transport</keyword>
<dbReference type="SUPFAM" id="SSF52540">
    <property type="entry name" value="P-loop containing nucleoside triphosphate hydrolases"/>
    <property type="match status" value="1"/>
</dbReference>